<dbReference type="AlphaFoldDB" id="A0A9D1MN64"/>
<dbReference type="EMBL" id="DVNI01000014">
    <property type="protein sequence ID" value="HIU63595.1"/>
    <property type="molecule type" value="Genomic_DNA"/>
</dbReference>
<dbReference type="NCBIfam" id="NF033504">
    <property type="entry name" value="Ni_dep_LarA"/>
    <property type="match status" value="1"/>
</dbReference>
<comment type="caution">
    <text evidence="3">The sequence shown here is derived from an EMBL/GenBank/DDBJ whole genome shotgun (WGS) entry which is preliminary data.</text>
</comment>
<evidence type="ECO:0000313" key="3">
    <source>
        <dbReference type="EMBL" id="HIU63595.1"/>
    </source>
</evidence>
<feature type="domain" description="LarA-like N-terminal" evidence="1">
    <location>
        <begin position="10"/>
        <end position="206"/>
    </location>
</feature>
<dbReference type="InterPro" id="IPR048068">
    <property type="entry name" value="LarA-like"/>
</dbReference>
<dbReference type="Pfam" id="PF21113">
    <property type="entry name" value="LarA_C"/>
    <property type="match status" value="1"/>
</dbReference>
<dbReference type="Gene3D" id="3.90.226.30">
    <property type="match status" value="1"/>
</dbReference>
<dbReference type="PANTHER" id="PTHR33171">
    <property type="entry name" value="LAR_N DOMAIN-CONTAINING PROTEIN"/>
    <property type="match status" value="1"/>
</dbReference>
<reference evidence="3" key="2">
    <citation type="journal article" date="2021" name="PeerJ">
        <title>Extensive microbial diversity within the chicken gut microbiome revealed by metagenomics and culture.</title>
        <authorList>
            <person name="Gilroy R."/>
            <person name="Ravi A."/>
            <person name="Getino M."/>
            <person name="Pursley I."/>
            <person name="Horton D.L."/>
            <person name="Alikhan N.F."/>
            <person name="Baker D."/>
            <person name="Gharbi K."/>
            <person name="Hall N."/>
            <person name="Watson M."/>
            <person name="Adriaenssens E.M."/>
            <person name="Foster-Nyarko E."/>
            <person name="Jarju S."/>
            <person name="Secka A."/>
            <person name="Antonio M."/>
            <person name="Oren A."/>
            <person name="Chaudhuri R.R."/>
            <person name="La Ragione R."/>
            <person name="Hildebrand F."/>
            <person name="Pallen M.J."/>
        </authorList>
    </citation>
    <scope>NUCLEOTIDE SEQUENCE</scope>
    <source>
        <strain evidence="3">CHK160-1198</strain>
    </source>
</reference>
<reference evidence="3" key="1">
    <citation type="submission" date="2020-10" db="EMBL/GenBank/DDBJ databases">
        <authorList>
            <person name="Gilroy R."/>
        </authorList>
    </citation>
    <scope>NUCLEOTIDE SEQUENCE</scope>
    <source>
        <strain evidence="3">CHK160-1198</strain>
    </source>
</reference>
<feature type="domain" description="Lactate racemase C-terminal" evidence="2">
    <location>
        <begin position="283"/>
        <end position="411"/>
    </location>
</feature>
<dbReference type="Proteomes" id="UP000824099">
    <property type="component" value="Unassembled WGS sequence"/>
</dbReference>
<dbReference type="Pfam" id="PF09861">
    <property type="entry name" value="Lar_N"/>
    <property type="match status" value="1"/>
</dbReference>
<proteinExistence type="predicted"/>
<dbReference type="InterPro" id="IPR048520">
    <property type="entry name" value="LarA_C"/>
</dbReference>
<dbReference type="GO" id="GO:0050043">
    <property type="term" value="F:lactate racemase activity"/>
    <property type="evidence" value="ECO:0007669"/>
    <property type="project" value="InterPro"/>
</dbReference>
<name>A0A9D1MN64_9FIRM</name>
<protein>
    <submittedName>
        <fullName evidence="3">Nickel-dependent lactate racemase</fullName>
    </submittedName>
</protein>
<accession>A0A9D1MN64</accession>
<dbReference type="InterPro" id="IPR018657">
    <property type="entry name" value="LarA-like_N"/>
</dbReference>
<sequence length="435" mass="47733">MSLKKYSFGYGRGTQELELPEERVLQVINGNPAAKIEDVKAATLEAIRNPIGSAPLREQVKKGDKVGIIVSDITRSWIRTGEFLPVIINELNSAGVADEDIFIVVAQGTHRAHTLEEDIAVCSKEVVDRIKIYAHTSTDKENLVYLGTTKRGTPAYVDKRIVDADKVILTGGITVHLMAGFGGGRKSVMPGVSSFETIQKNHALALADVVGEGASKACASTKLDGNRLNEDMCEVAAMLNPCFLVNAVMNADGDFFKIVAGHWYDAWLEGTKDVMKIQGVKVKEKADIVIATPGGFPKDINMYQGSKTYDTASMAMKQGGIMIALLECPDIMEPPAFVESFRFDDMLEFEKAVRAEFTIPFFIAFTVAALAKNNTVYLVTRKENFDIVRKTGQIPVETLAEAWQLAQEELKKRGLSDNYTINLMPHAANTVPMFD</sequence>
<dbReference type="PANTHER" id="PTHR33171:SF17">
    <property type="entry name" value="LARA-LIKE N-TERMINAL DOMAIN-CONTAINING PROTEIN"/>
    <property type="match status" value="1"/>
</dbReference>
<evidence type="ECO:0000259" key="2">
    <source>
        <dbReference type="Pfam" id="PF21113"/>
    </source>
</evidence>
<gene>
    <name evidence="3" type="primary">larA</name>
    <name evidence="3" type="ORF">IAB06_00955</name>
</gene>
<evidence type="ECO:0000259" key="1">
    <source>
        <dbReference type="Pfam" id="PF09861"/>
    </source>
</evidence>
<organism evidence="3 4">
    <name type="scientific">Candidatus Avacidaminococcus intestinavium</name>
    <dbReference type="NCBI Taxonomy" id="2840684"/>
    <lineage>
        <taxon>Bacteria</taxon>
        <taxon>Bacillati</taxon>
        <taxon>Bacillota</taxon>
        <taxon>Negativicutes</taxon>
        <taxon>Acidaminococcales</taxon>
        <taxon>Acidaminococcaceae</taxon>
        <taxon>Acidaminococcaceae incertae sedis</taxon>
        <taxon>Candidatus Avacidaminococcus</taxon>
    </lineage>
</organism>
<evidence type="ECO:0000313" key="4">
    <source>
        <dbReference type="Proteomes" id="UP000824099"/>
    </source>
</evidence>
<dbReference type="InterPro" id="IPR043166">
    <property type="entry name" value="LarA-like_C"/>
</dbReference>
<dbReference type="InterPro" id="IPR047926">
    <property type="entry name" value="Ni_dep_LarA"/>
</dbReference>
<dbReference type="Gene3D" id="3.40.50.11440">
    <property type="match status" value="1"/>
</dbReference>